<proteinExistence type="predicted"/>
<evidence type="ECO:0000256" key="1">
    <source>
        <dbReference type="SAM" id="Phobius"/>
    </source>
</evidence>
<dbReference type="RefSeq" id="WP_148604419.1">
    <property type="nucleotide sequence ID" value="NZ_BSUV01000001.1"/>
</dbReference>
<name>A0A6P2CNQ7_9LACO</name>
<dbReference type="Proteomes" id="UP000442244">
    <property type="component" value="Unassembled WGS sequence"/>
</dbReference>
<feature type="transmembrane region" description="Helical" evidence="1">
    <location>
        <begin position="73"/>
        <end position="91"/>
    </location>
</feature>
<reference evidence="2 3" key="1">
    <citation type="submission" date="2019-01" db="EMBL/GenBank/DDBJ databases">
        <title>Leuconostoc litchii sp. nov., a novel lactic acid bacterium isolated from lychee.</title>
        <authorList>
            <person name="Wang L.-T."/>
        </authorList>
    </citation>
    <scope>NUCLEOTIDE SEQUENCE [LARGE SCALE GENOMIC DNA]</scope>
    <source>
        <strain evidence="2 3">MB7</strain>
    </source>
</reference>
<feature type="transmembrane region" description="Helical" evidence="1">
    <location>
        <begin position="169"/>
        <end position="193"/>
    </location>
</feature>
<keyword evidence="3" id="KW-1185">Reference proteome</keyword>
<keyword evidence="1" id="KW-0812">Transmembrane</keyword>
<gene>
    <name evidence="2" type="ORF">ESZ47_02430</name>
</gene>
<feature type="transmembrane region" description="Helical" evidence="1">
    <location>
        <begin position="126"/>
        <end position="149"/>
    </location>
</feature>
<organism evidence="2 3">
    <name type="scientific">Leuconostoc litchii</name>
    <dbReference type="NCBI Taxonomy" id="1981069"/>
    <lineage>
        <taxon>Bacteria</taxon>
        <taxon>Bacillati</taxon>
        <taxon>Bacillota</taxon>
        <taxon>Bacilli</taxon>
        <taxon>Lactobacillales</taxon>
        <taxon>Lactobacillaceae</taxon>
        <taxon>Leuconostoc</taxon>
    </lineage>
</organism>
<dbReference type="AlphaFoldDB" id="A0A6P2CNQ7"/>
<keyword evidence="1" id="KW-0472">Membrane</keyword>
<evidence type="ECO:0000313" key="3">
    <source>
        <dbReference type="Proteomes" id="UP000442244"/>
    </source>
</evidence>
<keyword evidence="1" id="KW-1133">Transmembrane helix</keyword>
<protein>
    <submittedName>
        <fullName evidence="2">Uncharacterized protein</fullName>
    </submittedName>
</protein>
<feature type="transmembrane region" description="Helical" evidence="1">
    <location>
        <begin position="97"/>
        <end position="119"/>
    </location>
</feature>
<dbReference type="EMBL" id="SDGY01000001">
    <property type="protein sequence ID" value="TYC47013.1"/>
    <property type="molecule type" value="Genomic_DNA"/>
</dbReference>
<feature type="transmembrane region" description="Helical" evidence="1">
    <location>
        <begin position="45"/>
        <end position="66"/>
    </location>
</feature>
<feature type="transmembrane region" description="Helical" evidence="1">
    <location>
        <begin position="12"/>
        <end position="33"/>
    </location>
</feature>
<accession>A0A6P2CNQ7</accession>
<sequence>MMIRQTIKSNQVKYLKLVMLIFLGGAIGHLMQIAPHLKYQWSQNIIAFMASDLGSWAVITLIICSYSDSWQESAINTVAFMWSMVITYYAFNPLTVLWNLHWIILAILMLPIGAIGYFYKTKMSVALLFIIGCLFALTTQIMTIIRMITLNKMIVKNQEGISIIVHQTWFAYTNRILLALITLSGMFAVMNYWRTKLRKNKQSRVINN</sequence>
<evidence type="ECO:0000313" key="2">
    <source>
        <dbReference type="EMBL" id="TYC47013.1"/>
    </source>
</evidence>
<comment type="caution">
    <text evidence="2">The sequence shown here is derived from an EMBL/GenBank/DDBJ whole genome shotgun (WGS) entry which is preliminary data.</text>
</comment>
<dbReference type="OrthoDB" id="1956107at2"/>